<dbReference type="SUPFAM" id="SSF81301">
    <property type="entry name" value="Nucleotidyltransferase"/>
    <property type="match status" value="1"/>
</dbReference>
<evidence type="ECO:0000256" key="3">
    <source>
        <dbReference type="ARBA" id="ARBA00023128"/>
    </source>
</evidence>
<gene>
    <name evidence="6" type="primary">EOG090X0AI9</name>
</gene>
<evidence type="ECO:0000313" key="6">
    <source>
        <dbReference type="EMBL" id="SVE85032.1"/>
    </source>
</evidence>
<protein>
    <recommendedName>
        <fullName evidence="5">Mitochondrial assembly of ribosomal large subunit protein 1</fullName>
    </recommendedName>
</protein>
<dbReference type="FunFam" id="3.30.460.10:FF:000018">
    <property type="entry name" value="Mitochondrial assembly of ribosomal large subunit 1"/>
    <property type="match status" value="1"/>
</dbReference>
<proteinExistence type="evidence at transcript level"/>
<evidence type="ECO:0000256" key="2">
    <source>
        <dbReference type="ARBA" id="ARBA00010574"/>
    </source>
</evidence>
<dbReference type="GO" id="GO:0005739">
    <property type="term" value="C:mitochondrion"/>
    <property type="evidence" value="ECO:0007669"/>
    <property type="project" value="UniProtKB-SubCell"/>
</dbReference>
<dbReference type="PANTHER" id="PTHR21043:SF0">
    <property type="entry name" value="MITOCHONDRIAL ASSEMBLY OF RIBOSOMAL LARGE SUBUNIT PROTEIN 1"/>
    <property type="match status" value="1"/>
</dbReference>
<dbReference type="PANTHER" id="PTHR21043">
    <property type="entry name" value="IOJAP SUPERFAMILY ORTHOLOG"/>
    <property type="match status" value="1"/>
</dbReference>
<keyword evidence="3" id="KW-0496">Mitochondrion</keyword>
<dbReference type="AlphaFoldDB" id="A0A4Y7MWJ6"/>
<dbReference type="OrthoDB" id="21330at2759"/>
<dbReference type="EMBL" id="LR015413">
    <property type="protein sequence ID" value="SVE85032.1"/>
    <property type="molecule type" value="mRNA"/>
</dbReference>
<evidence type="ECO:0000256" key="5">
    <source>
        <dbReference type="ARBA" id="ARBA00073331"/>
    </source>
</evidence>
<evidence type="ECO:0000256" key="1">
    <source>
        <dbReference type="ARBA" id="ARBA00004173"/>
    </source>
</evidence>
<dbReference type="InterPro" id="IPR004394">
    <property type="entry name" value="Iojap/RsfS/C7orf30"/>
</dbReference>
<name>A0A4Y7MWJ6_DAPPU</name>
<dbReference type="Gene3D" id="3.30.460.10">
    <property type="entry name" value="Beta Polymerase, domain 2"/>
    <property type="match status" value="1"/>
</dbReference>
<dbReference type="InterPro" id="IPR043519">
    <property type="entry name" value="NT_sf"/>
</dbReference>
<comment type="similarity">
    <text evidence="2">Belongs to the Iojap/RsfS family.</text>
</comment>
<comment type="subcellular location">
    <subcellularLocation>
        <location evidence="1">Mitochondrion</location>
    </subcellularLocation>
</comment>
<dbReference type="NCBIfam" id="TIGR00090">
    <property type="entry name" value="rsfS_iojap_ybeB"/>
    <property type="match status" value="1"/>
</dbReference>
<reference evidence="6" key="1">
    <citation type="submission" date="2018-08" db="EMBL/GenBank/DDBJ databases">
        <authorList>
            <person name="Cornetti L."/>
        </authorList>
    </citation>
    <scope>NUCLEOTIDE SEQUENCE</scope>
    <source>
        <strain evidence="6">TCO</strain>
    </source>
</reference>
<organism evidence="6">
    <name type="scientific">Daphnia pulex</name>
    <name type="common">Water flea</name>
    <dbReference type="NCBI Taxonomy" id="6669"/>
    <lineage>
        <taxon>Eukaryota</taxon>
        <taxon>Metazoa</taxon>
        <taxon>Ecdysozoa</taxon>
        <taxon>Arthropoda</taxon>
        <taxon>Crustacea</taxon>
        <taxon>Branchiopoda</taxon>
        <taxon>Diplostraca</taxon>
        <taxon>Cladocera</taxon>
        <taxon>Anomopoda</taxon>
        <taxon>Daphniidae</taxon>
        <taxon>Daphnia</taxon>
    </lineage>
</organism>
<dbReference type="Pfam" id="PF02410">
    <property type="entry name" value="RsfS"/>
    <property type="match status" value="1"/>
</dbReference>
<dbReference type="HAMAP" id="MF_01477">
    <property type="entry name" value="Iojap_RsfS"/>
    <property type="match status" value="1"/>
</dbReference>
<sequence length="235" mass="26841">MQGSVATKVARINATTELYKGNNHFFRRSPIPAKATRYVINEDEETSMTLTGKFSEEKIEIKSDATELLDDESWHRIGDSEEIEEFDEFEGVSLERGITGVFDIEEFVDILSQQKLDKIVVIAVPPELNYVDYMVITTGRSPKQMTAIAEFIRKVFKRRCFETDPLPVIEGKDNKDWIALDLGNIALHIFSSKTRKIYDLETLWTCGADFDDLSNEKEDVVTSLMKEHTFPSLNS</sequence>
<accession>A0A4Y7MWJ6</accession>
<comment type="function">
    <text evidence="4">Required for normal mitochondrial ribosome function and mitochondrial translation. May play a role in ribosome biogenesis by preventing premature association of the 28S and 39S ribosomal subunits. Interacts with mitochondrial ribosomal protein uL14m (MRPL14), probably blocking formation of intersubunit bridge B8, preventing association of the 28S and 39S ribosomal subunits. Addition to isolated mitochondrial ribosomal subunits partially inhibits translation, probably by interfering with the association of the 28S and 39S ribosomal subunits and the formation of functional ribosomes. May also participate in the assembly and/or regulation of the stability of the large subunit of the mitochondrial ribosome. May function as a ribosomal silencing factor.</text>
</comment>
<evidence type="ECO:0000256" key="4">
    <source>
        <dbReference type="ARBA" id="ARBA00053669"/>
    </source>
</evidence>